<name>A0A090ZMY4_PAEMA</name>
<keyword evidence="1" id="KW-1133">Transmembrane helix</keyword>
<feature type="domain" description="VWFA" evidence="2">
    <location>
        <begin position="114"/>
        <end position="289"/>
    </location>
</feature>
<evidence type="ECO:0000259" key="2">
    <source>
        <dbReference type="PROSITE" id="PS50234"/>
    </source>
</evidence>
<dbReference type="OrthoDB" id="6206554at2"/>
<dbReference type="Pfam" id="PF00092">
    <property type="entry name" value="VWA"/>
    <property type="match status" value="1"/>
</dbReference>
<dbReference type="HOGENOM" id="CLU_640438_0_0_9"/>
<dbReference type="PANTHER" id="PTHR10579:SF43">
    <property type="entry name" value="ZINC FINGER (C3HC4-TYPE RING FINGER) FAMILY PROTEIN"/>
    <property type="match status" value="1"/>
</dbReference>
<dbReference type="SUPFAM" id="SSF53300">
    <property type="entry name" value="vWA-like"/>
    <property type="match status" value="1"/>
</dbReference>
<gene>
    <name evidence="3" type="ORF">DJ90_3742</name>
</gene>
<reference evidence="3 4" key="1">
    <citation type="submission" date="2014-04" db="EMBL/GenBank/DDBJ databases">
        <authorList>
            <person name="Bishop-Lilly K.A."/>
            <person name="Broomall S.M."/>
            <person name="Chain P.S."/>
            <person name="Chertkov O."/>
            <person name="Coyne S.R."/>
            <person name="Daligault H.E."/>
            <person name="Davenport K.W."/>
            <person name="Erkkila T."/>
            <person name="Frey K.G."/>
            <person name="Gibbons H.S."/>
            <person name="Gu W."/>
            <person name="Jaissle J."/>
            <person name="Johnson S.L."/>
            <person name="Koroleva G.I."/>
            <person name="Ladner J.T."/>
            <person name="Lo C.-C."/>
            <person name="Minogue T.D."/>
            <person name="Munk C."/>
            <person name="Palacios G.F."/>
            <person name="Redden C.L."/>
            <person name="Rosenzweig C.N."/>
            <person name="Scholz M.B."/>
            <person name="Teshima H."/>
            <person name="Xu Y."/>
        </authorList>
    </citation>
    <scope>NUCLEOTIDE SEQUENCE [LARGE SCALE GENOMIC DNA]</scope>
    <source>
        <strain evidence="3 4">8244</strain>
    </source>
</reference>
<organism evidence="3 4">
    <name type="scientific">Paenibacillus macerans</name>
    <name type="common">Bacillus macerans</name>
    <dbReference type="NCBI Taxonomy" id="44252"/>
    <lineage>
        <taxon>Bacteria</taxon>
        <taxon>Bacillati</taxon>
        <taxon>Bacillota</taxon>
        <taxon>Bacilli</taxon>
        <taxon>Bacillales</taxon>
        <taxon>Paenibacillaceae</taxon>
        <taxon>Paenibacillus</taxon>
    </lineage>
</organism>
<dbReference type="Proteomes" id="UP000029278">
    <property type="component" value="Unassembled WGS sequence"/>
</dbReference>
<feature type="transmembrane region" description="Helical" evidence="1">
    <location>
        <begin position="39"/>
        <end position="62"/>
    </location>
</feature>
<accession>A0A090ZMY4</accession>
<dbReference type="PATRIC" id="fig|44252.3.peg.550"/>
<dbReference type="EMBL" id="JMQA01000008">
    <property type="protein sequence ID" value="KFN11585.1"/>
    <property type="molecule type" value="Genomic_DNA"/>
</dbReference>
<dbReference type="InterPro" id="IPR036465">
    <property type="entry name" value="vWFA_dom_sf"/>
</dbReference>
<feature type="transmembrane region" description="Helical" evidence="1">
    <location>
        <begin position="82"/>
        <end position="102"/>
    </location>
</feature>
<comment type="caution">
    <text evidence="3">The sequence shown here is derived from an EMBL/GenBank/DDBJ whole genome shotgun (WGS) entry which is preliminary data.</text>
</comment>
<evidence type="ECO:0000313" key="4">
    <source>
        <dbReference type="Proteomes" id="UP000029278"/>
    </source>
</evidence>
<keyword evidence="1" id="KW-0812">Transmembrane</keyword>
<dbReference type="InterPro" id="IPR051266">
    <property type="entry name" value="CLCR"/>
</dbReference>
<proteinExistence type="predicted"/>
<keyword evidence="4" id="KW-1185">Reference proteome</keyword>
<feature type="transmembrane region" description="Helical" evidence="1">
    <location>
        <begin position="341"/>
        <end position="360"/>
    </location>
</feature>
<evidence type="ECO:0000256" key="1">
    <source>
        <dbReference type="SAM" id="Phobius"/>
    </source>
</evidence>
<dbReference type="PROSITE" id="PS50234">
    <property type="entry name" value="VWFA"/>
    <property type="match status" value="1"/>
</dbReference>
<dbReference type="STRING" id="44252.DJ90_3742"/>
<dbReference type="RefSeq" id="WP_036626653.1">
    <property type="nucleotide sequence ID" value="NZ_BGML01000007.1"/>
</dbReference>
<sequence length="430" mass="45880">MQRKINWLLVLFSLIGGAVGAVAGELLLGELLGRLPGFVVVGLYFGILALSVGLFCLIAEMISPRLSGASWRQRYVGTSWKLLVPVTLVMLLLAGALFEFLYELNVGRARTVKDIVLIIDNSGSMQETDPDDRRYEAAKSLVGQMDSGKQVAVISFDDRPVLIQPFIRVRDQSAKNEVNAAIDALEPTNAGTDIGEALQAAMEQIKGQSGSRGAMAILLSDGVSSVNLPQVLADYQDRGVAVNTIGLGLSAPGGNIEGAALLQEIAAQTGGQYYDVADASNLTFVFQKIYDNNRDERTLVTERTGTMENSPYYMILRIVFVLGLGALLGLALGMMFDNRHLAKSFTIGGAVSGLLAGVLLEQGLGGWQPGDALIRLLACLVLAAVMTMFTLAVPVPADGVRSAMRRRGAAVQNGAAGYQEPARNRRNSGF</sequence>
<dbReference type="PANTHER" id="PTHR10579">
    <property type="entry name" value="CALCIUM-ACTIVATED CHLORIDE CHANNEL REGULATOR"/>
    <property type="match status" value="1"/>
</dbReference>
<keyword evidence="1" id="KW-0472">Membrane</keyword>
<protein>
    <submittedName>
        <fullName evidence="3">von Willebrand factor type A domain protein</fullName>
    </submittedName>
</protein>
<feature type="transmembrane region" description="Helical" evidence="1">
    <location>
        <begin position="372"/>
        <end position="397"/>
    </location>
</feature>
<dbReference type="SMART" id="SM00327">
    <property type="entry name" value="VWA"/>
    <property type="match status" value="1"/>
</dbReference>
<dbReference type="AlphaFoldDB" id="A0A090ZMY4"/>
<dbReference type="GeneID" id="77009930"/>
<feature type="transmembrane region" description="Helical" evidence="1">
    <location>
        <begin position="312"/>
        <end position="334"/>
    </location>
</feature>
<dbReference type="InterPro" id="IPR002035">
    <property type="entry name" value="VWF_A"/>
</dbReference>
<dbReference type="Gene3D" id="3.40.50.410">
    <property type="entry name" value="von Willebrand factor, type A domain"/>
    <property type="match status" value="1"/>
</dbReference>
<evidence type="ECO:0000313" key="3">
    <source>
        <dbReference type="EMBL" id="KFN11585.1"/>
    </source>
</evidence>
<dbReference type="CDD" id="cd00198">
    <property type="entry name" value="vWFA"/>
    <property type="match status" value="1"/>
</dbReference>